<feature type="region of interest" description="Disordered" evidence="1">
    <location>
        <begin position="817"/>
        <end position="896"/>
    </location>
</feature>
<dbReference type="Proteomes" id="UP000054408">
    <property type="component" value="Unassembled WGS sequence"/>
</dbReference>
<dbReference type="CDD" id="cd07302">
    <property type="entry name" value="CHD"/>
    <property type="match status" value="1"/>
</dbReference>
<dbReference type="RefSeq" id="XP_013756708.1">
    <property type="nucleotide sequence ID" value="XM_013901254.1"/>
</dbReference>
<dbReference type="GeneID" id="25565745"/>
<sequence>MKRRGRCGEVRLSCRGGVRGARDGSLRNNSPHHHSSHSRRRGTLMLILLVSAVVLAATVRVGEASETRTGSVASGDAASMQISTGFVSSDPGHVDFDGSEEQGAAIFQLSGSVVSTTGVIWIESAILTLRDVDAPSPIAVNLAFYNYSVADKGKTFDDPPWSDLFGLDAFPTSAPYTVTLSPSSPSFVATTALRPFLTDAYLADAFDGNRFAIRLSMVAGECPAGTCRIDFDPQPSLFITYHEVCPEISVENGSVSNDPTTGRPMALTGDKLRITCDSGFDESGVDGSDDVTCTGHVGDSDLDACGVCFGGNGDLDDCGVCFGGNSAKDGCGVCYGNNATCAGCDGVPYSGKVPDVCGVCGGDGSGCSGCNFIPIPLGGVWFDGCGVCGGSASISTCATPCIANTTAVFDCFGVCNGTAYVDDCGMCVGGATSNTANFFKDACGMCFGGETARDACGDCHGGNARRDECGICGGGNSRMDSCGVCFGGERGKDICGVCGGNGTSCIGCDAVIDSTAAFDACGVCGGHNECLRERSSSSSLTLPVAVGSSAGVLLCCVVIVICIVMLSRRSRRVATEAITASKAKAALAVAPQGVVILLVTDVVDSTRLWEEVPDVMAACSVQHDAIVLNALAAHDGYVVRNEGDSFIAAFPTSRASAAIDAARDIQHELANTDWPRGLKLRTRQGLACRIGLHAGRPVIRFDERTQRVAYGGVAMVRVDAITNMGGAGEIVVSQAVLIMAGGGYATRELGTAPGGSDAVVYKLMMASSNELSGSSTTSADETSTTSLATALAGLGNVVPTATTQSVPQSALASLAELLSDRESESSHQSSGPEVRKSTRSQSVAVDLGWGPSRRAQAPTRTRTRAETRSRTRTGLRQRVRTRSKRRRHASVELVPSSSQASMCSSIPELAETIRLRQTRSSLGVLPPAGSGVSRHRVRSRRKRRNRDRATRLRKSSSNVVTRGLRHASISVCGPVVKPSSSLGALGASMVSSPSLSATVTESGSGSHLTCDDSISVLITPHHALTAGTPTPTALMSLVSSPTVGPHAPASECGR</sequence>
<dbReference type="STRING" id="461836.A0A0L0DHF6"/>
<dbReference type="GO" id="GO:0035556">
    <property type="term" value="P:intracellular signal transduction"/>
    <property type="evidence" value="ECO:0007669"/>
    <property type="project" value="InterPro"/>
</dbReference>
<accession>A0A0L0DHF6</accession>
<feature type="transmembrane region" description="Helical" evidence="2">
    <location>
        <begin position="43"/>
        <end position="62"/>
    </location>
</feature>
<feature type="region of interest" description="Disordered" evidence="1">
    <location>
        <begin position="920"/>
        <end position="956"/>
    </location>
</feature>
<feature type="region of interest" description="Disordered" evidence="1">
    <location>
        <begin position="18"/>
        <end position="39"/>
    </location>
</feature>
<dbReference type="SMART" id="SM00044">
    <property type="entry name" value="CYCc"/>
    <property type="match status" value="1"/>
</dbReference>
<dbReference type="PANTHER" id="PTHR43081:SF1">
    <property type="entry name" value="ADENYLATE CYCLASE, TERMINAL-DIFFERENTIATION SPECIFIC"/>
    <property type="match status" value="1"/>
</dbReference>
<keyword evidence="5" id="KW-1185">Reference proteome</keyword>
<dbReference type="InterPro" id="IPR029787">
    <property type="entry name" value="Nucleotide_cyclase"/>
</dbReference>
<proteinExistence type="predicted"/>
<dbReference type="InterPro" id="IPR001054">
    <property type="entry name" value="A/G_cyclase"/>
</dbReference>
<dbReference type="EMBL" id="GL349462">
    <property type="protein sequence ID" value="KNC50743.1"/>
    <property type="molecule type" value="Genomic_DNA"/>
</dbReference>
<protein>
    <recommendedName>
        <fullName evidence="3">Guanylate cyclase domain-containing protein</fullName>
    </recommendedName>
</protein>
<dbReference type="PROSITE" id="PS50125">
    <property type="entry name" value="GUANYLATE_CYCLASE_2"/>
    <property type="match status" value="1"/>
</dbReference>
<evidence type="ECO:0000256" key="1">
    <source>
        <dbReference type="SAM" id="MobiDB-lite"/>
    </source>
</evidence>
<feature type="compositionally biased region" description="Basic residues" evidence="1">
    <location>
        <begin position="30"/>
        <end position="39"/>
    </location>
</feature>
<feature type="compositionally biased region" description="Basic residues" evidence="1">
    <location>
        <begin position="933"/>
        <end position="954"/>
    </location>
</feature>
<name>A0A0L0DHF6_THETB</name>
<dbReference type="Gene3D" id="3.30.70.1230">
    <property type="entry name" value="Nucleotide cyclase"/>
    <property type="match status" value="1"/>
</dbReference>
<dbReference type="InterPro" id="IPR050697">
    <property type="entry name" value="Adenylyl/Guanylyl_Cyclase_3/4"/>
</dbReference>
<evidence type="ECO:0000256" key="2">
    <source>
        <dbReference type="SAM" id="Phobius"/>
    </source>
</evidence>
<dbReference type="OrthoDB" id="2191719at2759"/>
<evidence type="ECO:0000313" key="5">
    <source>
        <dbReference type="Proteomes" id="UP000054408"/>
    </source>
</evidence>
<evidence type="ECO:0000313" key="4">
    <source>
        <dbReference type="EMBL" id="KNC50743.1"/>
    </source>
</evidence>
<dbReference type="Pfam" id="PF00211">
    <property type="entry name" value="Guanylate_cyc"/>
    <property type="match status" value="1"/>
</dbReference>
<dbReference type="eggNOG" id="KOG0618">
    <property type="taxonomic scope" value="Eukaryota"/>
</dbReference>
<organism evidence="4 5">
    <name type="scientific">Thecamonas trahens ATCC 50062</name>
    <dbReference type="NCBI Taxonomy" id="461836"/>
    <lineage>
        <taxon>Eukaryota</taxon>
        <taxon>Apusozoa</taxon>
        <taxon>Apusomonadida</taxon>
        <taxon>Apusomonadidae</taxon>
        <taxon>Thecamonas</taxon>
    </lineage>
</organism>
<keyword evidence="2" id="KW-0472">Membrane</keyword>
<dbReference type="SUPFAM" id="SSF55073">
    <property type="entry name" value="Nucleotide cyclase"/>
    <property type="match status" value="1"/>
</dbReference>
<dbReference type="AlphaFoldDB" id="A0A0L0DHF6"/>
<reference evidence="4 5" key="1">
    <citation type="submission" date="2010-05" db="EMBL/GenBank/DDBJ databases">
        <title>The Genome Sequence of Thecamonas trahens ATCC 50062.</title>
        <authorList>
            <consortium name="The Broad Institute Genome Sequencing Platform"/>
            <person name="Russ C."/>
            <person name="Cuomo C."/>
            <person name="Shea T."/>
            <person name="Young S.K."/>
            <person name="Zeng Q."/>
            <person name="Koehrsen M."/>
            <person name="Haas B."/>
            <person name="Borodovsky M."/>
            <person name="Guigo R."/>
            <person name="Alvarado L."/>
            <person name="Berlin A."/>
            <person name="Bochicchio J."/>
            <person name="Borenstein D."/>
            <person name="Chapman S."/>
            <person name="Chen Z."/>
            <person name="Freedman E."/>
            <person name="Gellesch M."/>
            <person name="Goldberg J."/>
            <person name="Griggs A."/>
            <person name="Gujja S."/>
            <person name="Heilman E."/>
            <person name="Heiman D."/>
            <person name="Hepburn T."/>
            <person name="Howarth C."/>
            <person name="Jen D."/>
            <person name="Larson L."/>
            <person name="Mehta T."/>
            <person name="Park D."/>
            <person name="Pearson M."/>
            <person name="Roberts A."/>
            <person name="Saif S."/>
            <person name="Shenoy N."/>
            <person name="Sisk P."/>
            <person name="Stolte C."/>
            <person name="Sykes S."/>
            <person name="Thomson T."/>
            <person name="Walk T."/>
            <person name="White J."/>
            <person name="Yandava C."/>
            <person name="Burger G."/>
            <person name="Gray M.W."/>
            <person name="Holland P.W.H."/>
            <person name="King N."/>
            <person name="Lang F.B.F."/>
            <person name="Roger A.J."/>
            <person name="Ruiz-Trillo I."/>
            <person name="Lander E."/>
            <person name="Nusbaum C."/>
        </authorList>
    </citation>
    <scope>NUCLEOTIDE SEQUENCE [LARGE SCALE GENOMIC DNA]</scope>
    <source>
        <strain evidence="4 5">ATCC 50062</strain>
    </source>
</reference>
<evidence type="ECO:0000259" key="3">
    <source>
        <dbReference type="PROSITE" id="PS50125"/>
    </source>
</evidence>
<gene>
    <name evidence="4" type="ORF">AMSG_06632</name>
</gene>
<feature type="transmembrane region" description="Helical" evidence="2">
    <location>
        <begin position="540"/>
        <end position="566"/>
    </location>
</feature>
<keyword evidence="2" id="KW-1133">Transmembrane helix</keyword>
<feature type="domain" description="Guanylate cyclase" evidence="3">
    <location>
        <begin position="596"/>
        <end position="695"/>
    </location>
</feature>
<dbReference type="GO" id="GO:0009190">
    <property type="term" value="P:cyclic nucleotide biosynthetic process"/>
    <property type="evidence" value="ECO:0007669"/>
    <property type="project" value="InterPro"/>
</dbReference>
<feature type="compositionally biased region" description="Basic residues" evidence="1">
    <location>
        <begin position="870"/>
        <end position="888"/>
    </location>
</feature>
<dbReference type="PANTHER" id="PTHR43081">
    <property type="entry name" value="ADENYLATE CYCLASE, TERMINAL-DIFFERENTIATION SPECIFIC-RELATED"/>
    <property type="match status" value="1"/>
</dbReference>
<keyword evidence="2" id="KW-0812">Transmembrane</keyword>